<evidence type="ECO:0000259" key="1">
    <source>
        <dbReference type="Pfam" id="PF01381"/>
    </source>
</evidence>
<dbReference type="EMBL" id="SBIP01000002">
    <property type="protein sequence ID" value="RWX78246.1"/>
    <property type="molecule type" value="Genomic_DNA"/>
</dbReference>
<dbReference type="InterPro" id="IPR010982">
    <property type="entry name" value="Lambda_DNA-bd_dom_sf"/>
</dbReference>
<reference evidence="2 3" key="1">
    <citation type="submission" date="2019-01" db="EMBL/GenBank/DDBJ databases">
        <title>The draft genome of Rhizobium sp. 24NR.</title>
        <authorList>
            <person name="Liu L."/>
            <person name="Liang L."/>
            <person name="Shi S."/>
            <person name="Xu L."/>
            <person name="Wang X."/>
            <person name="Li L."/>
            <person name="Zhang X."/>
        </authorList>
    </citation>
    <scope>NUCLEOTIDE SEQUENCE [LARGE SCALE GENOMIC DNA]</scope>
    <source>
        <strain evidence="2 3">24NR</strain>
    </source>
</reference>
<name>A0A3S3RHR4_9HYPH</name>
<feature type="domain" description="HTH cro/C1-type" evidence="1">
    <location>
        <begin position="23"/>
        <end position="51"/>
    </location>
</feature>
<keyword evidence="3" id="KW-1185">Reference proteome</keyword>
<dbReference type="InterPro" id="IPR001387">
    <property type="entry name" value="Cro/C1-type_HTH"/>
</dbReference>
<evidence type="ECO:0000313" key="2">
    <source>
        <dbReference type="EMBL" id="RWX78246.1"/>
    </source>
</evidence>
<comment type="caution">
    <text evidence="2">The sequence shown here is derived from an EMBL/GenBank/DDBJ whole genome shotgun (WGS) entry which is preliminary data.</text>
</comment>
<dbReference type="Gene3D" id="1.10.260.40">
    <property type="entry name" value="lambda repressor-like DNA-binding domains"/>
    <property type="match status" value="1"/>
</dbReference>
<dbReference type="OrthoDB" id="8004570at2"/>
<protein>
    <submittedName>
        <fullName evidence="2">XRE family transcriptional regulator</fullName>
    </submittedName>
</protein>
<dbReference type="CDD" id="cd00093">
    <property type="entry name" value="HTH_XRE"/>
    <property type="match status" value="1"/>
</dbReference>
<sequence>MAWTESVHELSLPAMGNEPWQNRLKRAGYSQKDFAELIGMSQNAITAQLSGKVEGNPSRYIKFIIMALEKLSTEQKEALEAAIKDES</sequence>
<evidence type="ECO:0000313" key="3">
    <source>
        <dbReference type="Proteomes" id="UP000287687"/>
    </source>
</evidence>
<dbReference type="GO" id="GO:0003677">
    <property type="term" value="F:DNA binding"/>
    <property type="evidence" value="ECO:0007669"/>
    <property type="project" value="InterPro"/>
</dbReference>
<dbReference type="Pfam" id="PF01381">
    <property type="entry name" value="HTH_3"/>
    <property type="match status" value="1"/>
</dbReference>
<accession>A0A3S3RHR4</accession>
<organism evidence="2 3">
    <name type="scientific">Neorhizobium lilium</name>
    <dbReference type="NCBI Taxonomy" id="2503024"/>
    <lineage>
        <taxon>Bacteria</taxon>
        <taxon>Pseudomonadati</taxon>
        <taxon>Pseudomonadota</taxon>
        <taxon>Alphaproteobacteria</taxon>
        <taxon>Hyphomicrobiales</taxon>
        <taxon>Rhizobiaceae</taxon>
        <taxon>Rhizobium/Agrobacterium group</taxon>
        <taxon>Neorhizobium</taxon>
    </lineage>
</organism>
<dbReference type="AlphaFoldDB" id="A0A3S3RHR4"/>
<gene>
    <name evidence="2" type="ORF">EPK99_06315</name>
</gene>
<dbReference type="Proteomes" id="UP000287687">
    <property type="component" value="Unassembled WGS sequence"/>
</dbReference>
<dbReference type="SUPFAM" id="SSF47413">
    <property type="entry name" value="lambda repressor-like DNA-binding domains"/>
    <property type="match status" value="1"/>
</dbReference>
<proteinExistence type="predicted"/>